<keyword evidence="1" id="KW-1133">Transmembrane helix</keyword>
<dbReference type="EMBL" id="PP777464">
    <property type="protein sequence ID" value="XBS49187.1"/>
    <property type="molecule type" value="Genomic_DNA"/>
</dbReference>
<keyword evidence="1" id="KW-0472">Membrane</keyword>
<evidence type="ECO:0000256" key="1">
    <source>
        <dbReference type="SAM" id="Phobius"/>
    </source>
</evidence>
<keyword evidence="1" id="KW-0812">Transmembrane</keyword>
<name>A0AAU7PHY7_9CAUD</name>
<feature type="transmembrane region" description="Helical" evidence="1">
    <location>
        <begin position="12"/>
        <end position="32"/>
    </location>
</feature>
<organism evidence="2">
    <name type="scientific">Escherichia phage fEgEco12</name>
    <dbReference type="NCBI Taxonomy" id="3158837"/>
    <lineage>
        <taxon>Viruses</taxon>
        <taxon>Duplodnaviria</taxon>
        <taxon>Heunggongvirae</taxon>
        <taxon>Uroviricota</taxon>
        <taxon>Caudoviricetes</taxon>
    </lineage>
</organism>
<proteinExistence type="predicted"/>
<evidence type="ECO:0000313" key="2">
    <source>
        <dbReference type="EMBL" id="XBS49187.1"/>
    </source>
</evidence>
<protein>
    <submittedName>
        <fullName evidence="2">Uncharacterized protein</fullName>
    </submittedName>
</protein>
<accession>A0AAU7PHY7</accession>
<sequence length="212" mass="25062">MRPCILHHKMILTTECLTSWCFCVIIISVNILTQDKVEAHMYQAKYNTSYAFAHNILKIIKALEGGLLSHKYTRVGDNWFRNDDEFRSHKIVYSNNYSANYLQDVAMCFEYVLQFRGSISPDLREHMYIRYLPMLKDEKTIFNSVHHRVRERSFRDILEDEAAYFQQSLIDAPDVLQMQNLYNVLDANIDTDIFFSLSDYETFLEDLKEIGL</sequence>
<reference evidence="2" key="1">
    <citation type="submission" date="2024-05" db="EMBL/GenBank/DDBJ databases">
        <authorList>
            <person name="Badawy S."/>
            <person name="Skurnik M."/>
        </authorList>
    </citation>
    <scope>NUCLEOTIDE SEQUENCE</scope>
</reference>